<gene>
    <name evidence="3" type="ORF">BCR33DRAFT_850981</name>
</gene>
<dbReference type="InterPro" id="IPR029045">
    <property type="entry name" value="ClpP/crotonase-like_dom_sf"/>
</dbReference>
<proteinExistence type="inferred from homology"/>
<protein>
    <submittedName>
        <fullName evidence="3">ClpP/crotonase</fullName>
    </submittedName>
</protein>
<dbReference type="OrthoDB" id="410701at2759"/>
<dbReference type="PANTHER" id="PTHR11941:SF45">
    <property type="entry name" value="ENOYL-COA DELTA ISOMERASE 1, MITOCHONDRIAL"/>
    <property type="match status" value="1"/>
</dbReference>
<reference evidence="3 4" key="1">
    <citation type="submission" date="2016-07" db="EMBL/GenBank/DDBJ databases">
        <title>Pervasive Adenine N6-methylation of Active Genes in Fungi.</title>
        <authorList>
            <consortium name="DOE Joint Genome Institute"/>
            <person name="Mondo S.J."/>
            <person name="Dannebaum R.O."/>
            <person name="Kuo R.C."/>
            <person name="Labutti K."/>
            <person name="Haridas S."/>
            <person name="Kuo A."/>
            <person name="Salamov A."/>
            <person name="Ahrendt S.R."/>
            <person name="Lipzen A."/>
            <person name="Sullivan W."/>
            <person name="Andreopoulos W.B."/>
            <person name="Clum A."/>
            <person name="Lindquist E."/>
            <person name="Daum C."/>
            <person name="Ramamoorthy G.K."/>
            <person name="Gryganskyi A."/>
            <person name="Culley D."/>
            <person name="Magnuson J.K."/>
            <person name="James T.Y."/>
            <person name="O'Malley M.A."/>
            <person name="Stajich J.E."/>
            <person name="Spatafora J.W."/>
            <person name="Visel A."/>
            <person name="Grigoriev I.V."/>
        </authorList>
    </citation>
    <scope>NUCLEOTIDE SEQUENCE [LARGE SCALE GENOMIC DNA]</scope>
    <source>
        <strain evidence="3 4">JEL800</strain>
    </source>
</reference>
<dbReference type="STRING" id="329046.A0A1Y2C9T8"/>
<dbReference type="PROSITE" id="PS00166">
    <property type="entry name" value="ENOYL_COA_HYDRATASE"/>
    <property type="match status" value="1"/>
</dbReference>
<evidence type="ECO:0000313" key="4">
    <source>
        <dbReference type="Proteomes" id="UP000193642"/>
    </source>
</evidence>
<dbReference type="InterPro" id="IPR018376">
    <property type="entry name" value="Enoyl-CoA_hyd/isom_CS"/>
</dbReference>
<name>A0A1Y2C9T8_9FUNG</name>
<dbReference type="GO" id="GO:0006635">
    <property type="term" value="P:fatty acid beta-oxidation"/>
    <property type="evidence" value="ECO:0007669"/>
    <property type="project" value="TreeGrafter"/>
</dbReference>
<dbReference type="AlphaFoldDB" id="A0A1Y2C9T8"/>
<dbReference type="Gene3D" id="3.90.226.10">
    <property type="entry name" value="2-enoyl-CoA Hydratase, Chain A, domain 1"/>
    <property type="match status" value="1"/>
</dbReference>
<dbReference type="Pfam" id="PF00378">
    <property type="entry name" value="ECH_1"/>
    <property type="match status" value="1"/>
</dbReference>
<dbReference type="GO" id="GO:0005739">
    <property type="term" value="C:mitochondrion"/>
    <property type="evidence" value="ECO:0007669"/>
    <property type="project" value="TreeGrafter"/>
</dbReference>
<dbReference type="PANTHER" id="PTHR11941">
    <property type="entry name" value="ENOYL-COA HYDRATASE-RELATED"/>
    <property type="match status" value="1"/>
</dbReference>
<sequence length="266" mass="29384">MASFVTVQKKKEYAIVTLNRGPVNALNLKFWKDLQAALDEVQSDKAMRALIFQSGLEKDIFTAGNDLTELYAPLTSLEKYTEFWTTQNVFLGNLYASRLVTVSVIRGACPAGGCAISMCCDYRIMSKDIGHIGLNEPQIGLTVPVVWMELFTKIVGHRQAELLGFNGSVVGPAEAKRIGLVDLLVPKEELLPTAEAVVSQFLKVPSFGRSLTKQVVHKDLADKFRNRKMLKDQSDAGWQFLTAEPTLKVMKATMDRLAGNSKASKL</sequence>
<organism evidence="3 4">
    <name type="scientific">Rhizoclosmatium globosum</name>
    <dbReference type="NCBI Taxonomy" id="329046"/>
    <lineage>
        <taxon>Eukaryota</taxon>
        <taxon>Fungi</taxon>
        <taxon>Fungi incertae sedis</taxon>
        <taxon>Chytridiomycota</taxon>
        <taxon>Chytridiomycota incertae sedis</taxon>
        <taxon>Chytridiomycetes</taxon>
        <taxon>Chytridiales</taxon>
        <taxon>Chytriomycetaceae</taxon>
        <taxon>Rhizoclosmatium</taxon>
    </lineage>
</organism>
<evidence type="ECO:0000256" key="1">
    <source>
        <dbReference type="ARBA" id="ARBA00005254"/>
    </source>
</evidence>
<dbReference type="SUPFAM" id="SSF52096">
    <property type="entry name" value="ClpP/crotonase"/>
    <property type="match status" value="1"/>
</dbReference>
<accession>A0A1Y2C9T8</accession>
<dbReference type="GO" id="GO:0003824">
    <property type="term" value="F:catalytic activity"/>
    <property type="evidence" value="ECO:0007669"/>
    <property type="project" value="InterPro"/>
</dbReference>
<evidence type="ECO:0000256" key="2">
    <source>
        <dbReference type="RuleBase" id="RU003707"/>
    </source>
</evidence>
<dbReference type="EMBL" id="MCGO01000024">
    <property type="protein sequence ID" value="ORY43801.1"/>
    <property type="molecule type" value="Genomic_DNA"/>
</dbReference>
<comment type="caution">
    <text evidence="3">The sequence shown here is derived from an EMBL/GenBank/DDBJ whole genome shotgun (WGS) entry which is preliminary data.</text>
</comment>
<comment type="similarity">
    <text evidence="1 2">Belongs to the enoyl-CoA hydratase/isomerase family.</text>
</comment>
<dbReference type="InterPro" id="IPR001753">
    <property type="entry name" value="Enoyl-CoA_hydra/iso"/>
</dbReference>
<keyword evidence="4" id="KW-1185">Reference proteome</keyword>
<dbReference type="CDD" id="cd06558">
    <property type="entry name" value="crotonase-like"/>
    <property type="match status" value="1"/>
</dbReference>
<evidence type="ECO:0000313" key="3">
    <source>
        <dbReference type="EMBL" id="ORY43801.1"/>
    </source>
</evidence>
<dbReference type="Proteomes" id="UP000193642">
    <property type="component" value="Unassembled WGS sequence"/>
</dbReference>